<gene>
    <name evidence="1" type="ORF">H8R91_09940</name>
</gene>
<keyword evidence="2" id="KW-1185">Reference proteome</keyword>
<comment type="caution">
    <text evidence="1">The sequence shown here is derived from an EMBL/GenBank/DDBJ whole genome shotgun (WGS) entry which is preliminary data.</text>
</comment>
<dbReference type="InterPro" id="IPR003772">
    <property type="entry name" value="YceD"/>
</dbReference>
<proteinExistence type="predicted"/>
<sequence length="164" mass="18673">MLFELKSVFQNEGEEKTISYKLDISNIDIDGVFPFKTPLDITATAGNRASLVDLTLIVSFDYVRSCDRCGEEFTRKMKYKFTHKLARTLETDGNDDYIETPDFVLDLDETVISDVLLSLPQKNLCKEDCKGLCSQCGHNLNEGECDCDKKQVDPRLEILKQLMD</sequence>
<dbReference type="RefSeq" id="WP_186935918.1">
    <property type="nucleotide sequence ID" value="NZ_JACOPS010000004.1"/>
</dbReference>
<dbReference type="PANTHER" id="PTHR34374">
    <property type="entry name" value="LARGE RIBOSOMAL RNA SUBUNIT ACCUMULATION PROTEIN YCED HOMOLOG 1, CHLOROPLASTIC"/>
    <property type="match status" value="1"/>
</dbReference>
<dbReference type="EMBL" id="JACOPS010000004">
    <property type="protein sequence ID" value="MBC5728831.1"/>
    <property type="molecule type" value="Genomic_DNA"/>
</dbReference>
<dbReference type="PANTHER" id="PTHR34374:SF1">
    <property type="entry name" value="LARGE RIBOSOMAL RNA SUBUNIT ACCUMULATION PROTEIN YCED HOMOLOG 1, CHLOROPLASTIC"/>
    <property type="match status" value="1"/>
</dbReference>
<name>A0ABR7HN50_9FIRM</name>
<dbReference type="Pfam" id="PF02620">
    <property type="entry name" value="YceD"/>
    <property type="match status" value="1"/>
</dbReference>
<protein>
    <submittedName>
        <fullName evidence="1">DUF177 domain-containing protein</fullName>
    </submittedName>
</protein>
<evidence type="ECO:0000313" key="2">
    <source>
        <dbReference type="Proteomes" id="UP000636755"/>
    </source>
</evidence>
<organism evidence="1 2">
    <name type="scientific">Ruminococcus intestinalis</name>
    <dbReference type="NCBI Taxonomy" id="2763066"/>
    <lineage>
        <taxon>Bacteria</taxon>
        <taxon>Bacillati</taxon>
        <taxon>Bacillota</taxon>
        <taxon>Clostridia</taxon>
        <taxon>Eubacteriales</taxon>
        <taxon>Oscillospiraceae</taxon>
        <taxon>Ruminococcus</taxon>
    </lineage>
</organism>
<evidence type="ECO:0000313" key="1">
    <source>
        <dbReference type="EMBL" id="MBC5728831.1"/>
    </source>
</evidence>
<accession>A0ABR7HN50</accession>
<reference evidence="1 2" key="1">
    <citation type="submission" date="2020-08" db="EMBL/GenBank/DDBJ databases">
        <title>Genome public.</title>
        <authorList>
            <person name="Liu C."/>
            <person name="Sun Q."/>
        </authorList>
    </citation>
    <scope>NUCLEOTIDE SEQUENCE [LARGE SCALE GENOMIC DNA]</scope>
    <source>
        <strain evidence="1 2">NSJ-71</strain>
    </source>
</reference>
<dbReference type="Proteomes" id="UP000636755">
    <property type="component" value="Unassembled WGS sequence"/>
</dbReference>